<dbReference type="AlphaFoldDB" id="A0A166VYI4"/>
<feature type="domain" description="T6SS immunity protein Tdi1 C-terminal" evidence="1">
    <location>
        <begin position="117"/>
        <end position="187"/>
    </location>
</feature>
<sequence length="206" mass="23123">MFEIFLSKYKANGLCGEKTTPYKPTVQAFGLEEFFGAFSGGSFNNGLYRVHSVESIDFWNGIVGEAFPKFADRIYCFGYDWLGRQFALDTDRLSAKEPLVLMLEPGTGEVLEIPVNFLQFHEEEIVNYANEALALDFFNSWLSSGHEPPSHNQCISYKKPLYLGGSDTLDNLEPMDLEVYWGLTSQLLAKVRGLPPGTPINNISID</sequence>
<proteinExistence type="predicted"/>
<comment type="caution">
    <text evidence="2">The sequence shown here is derived from an EMBL/GenBank/DDBJ whole genome shotgun (WGS) entry which is preliminary data.</text>
</comment>
<dbReference type="Proteomes" id="UP000076643">
    <property type="component" value="Unassembled WGS sequence"/>
</dbReference>
<protein>
    <recommendedName>
        <fullName evidence="1">T6SS immunity protein Tdi1 C-terminal domain-containing protein</fullName>
    </recommendedName>
</protein>
<evidence type="ECO:0000259" key="1">
    <source>
        <dbReference type="Pfam" id="PF08906"/>
    </source>
</evidence>
<name>A0A166VYI4_9GAMM</name>
<dbReference type="Pfam" id="PF08906">
    <property type="entry name" value="T6SS_Tdi1_C"/>
    <property type="match status" value="1"/>
</dbReference>
<evidence type="ECO:0000313" key="2">
    <source>
        <dbReference type="EMBL" id="KZN34619.1"/>
    </source>
</evidence>
<dbReference type="InterPro" id="IPR015002">
    <property type="entry name" value="T6SS_Tdi1_C"/>
</dbReference>
<organism evidence="2 3">
    <name type="scientific">Pseudoalteromonas luteoviolacea DSM 6061</name>
    <dbReference type="NCBI Taxonomy" id="1365250"/>
    <lineage>
        <taxon>Bacteria</taxon>
        <taxon>Pseudomonadati</taxon>
        <taxon>Pseudomonadota</taxon>
        <taxon>Gammaproteobacteria</taxon>
        <taxon>Alteromonadales</taxon>
        <taxon>Pseudoalteromonadaceae</taxon>
        <taxon>Pseudoalteromonas</taxon>
    </lineage>
</organism>
<accession>A0A166VYI4</accession>
<dbReference type="RefSeq" id="WP_063365616.1">
    <property type="nucleotide sequence ID" value="NZ_AQHB01000041.1"/>
</dbReference>
<keyword evidence="3" id="KW-1185">Reference proteome</keyword>
<evidence type="ECO:0000313" key="3">
    <source>
        <dbReference type="Proteomes" id="UP000076643"/>
    </source>
</evidence>
<dbReference type="EMBL" id="AUYB01000117">
    <property type="protein sequence ID" value="KZN34619.1"/>
    <property type="molecule type" value="Genomic_DNA"/>
</dbReference>
<reference evidence="2 3" key="1">
    <citation type="submission" date="2013-07" db="EMBL/GenBank/DDBJ databases">
        <title>Comparative Genomic and Metabolomic Analysis of Twelve Strains of Pseudoalteromonas luteoviolacea.</title>
        <authorList>
            <person name="Vynne N.G."/>
            <person name="Mansson M."/>
            <person name="Gram L."/>
        </authorList>
    </citation>
    <scope>NUCLEOTIDE SEQUENCE [LARGE SCALE GENOMIC DNA]</scope>
    <source>
        <strain evidence="2 3">DSM 6061</strain>
    </source>
</reference>
<dbReference type="PATRIC" id="fig|1365250.3.peg.3510"/>
<gene>
    <name evidence="2" type="ORF">N475_19090</name>
</gene>